<dbReference type="Pfam" id="PF02357">
    <property type="entry name" value="NusG"/>
    <property type="match status" value="1"/>
</dbReference>
<dbReference type="GO" id="GO:0006354">
    <property type="term" value="P:DNA-templated transcription elongation"/>
    <property type="evidence" value="ECO:0007669"/>
    <property type="project" value="InterPro"/>
</dbReference>
<dbReference type="CDD" id="cd06091">
    <property type="entry name" value="KOW_NusG"/>
    <property type="match status" value="1"/>
</dbReference>
<dbReference type="AlphaFoldDB" id="A0A1Q6FAV4"/>
<evidence type="ECO:0000313" key="4">
    <source>
        <dbReference type="Proteomes" id="UP000187417"/>
    </source>
</evidence>
<dbReference type="SUPFAM" id="SSF82679">
    <property type="entry name" value="N-utilization substance G protein NusG, N-terminal domain"/>
    <property type="match status" value="1"/>
</dbReference>
<evidence type="ECO:0000313" key="3">
    <source>
        <dbReference type="EMBL" id="OKY95980.1"/>
    </source>
</evidence>
<dbReference type="InterPro" id="IPR008991">
    <property type="entry name" value="Translation_prot_SH3-like_sf"/>
</dbReference>
<dbReference type="SUPFAM" id="SSF50104">
    <property type="entry name" value="Translation proteins SH3-like domain"/>
    <property type="match status" value="1"/>
</dbReference>
<dbReference type="RefSeq" id="WP_278339051.1">
    <property type="nucleotide sequence ID" value="NZ_MNQH01000003.1"/>
</dbReference>
<dbReference type="SMART" id="SM00739">
    <property type="entry name" value="KOW"/>
    <property type="match status" value="1"/>
</dbReference>
<accession>A0A1Q6FAV4</accession>
<gene>
    <name evidence="3" type="ORF">BHV66_03240</name>
</gene>
<dbReference type="NCBIfam" id="NF033644">
    <property type="entry name" value="antiterm_UpxY"/>
    <property type="match status" value="1"/>
</dbReference>
<dbReference type="Gene3D" id="3.30.70.940">
    <property type="entry name" value="NusG, N-terminal domain"/>
    <property type="match status" value="1"/>
</dbReference>
<name>A0A1Q6FAV4_9BACT</name>
<keyword evidence="1" id="KW-0804">Transcription</keyword>
<reference evidence="3 4" key="1">
    <citation type="journal article" date="2016" name="Nat. Biotechnol.">
        <title>Measurement of bacterial replication rates in microbial communities.</title>
        <authorList>
            <person name="Brown C.T."/>
            <person name="Olm M.R."/>
            <person name="Thomas B.C."/>
            <person name="Banfield J.F."/>
        </authorList>
    </citation>
    <scope>NUCLEOTIDE SEQUENCE [LARGE SCALE GENOMIC DNA]</scope>
    <source>
        <strain evidence="3">CAG:67_53_122</strain>
    </source>
</reference>
<feature type="domain" description="KOW" evidence="2">
    <location>
        <begin position="125"/>
        <end position="152"/>
    </location>
</feature>
<dbReference type="InterPro" id="IPR036735">
    <property type="entry name" value="NGN_dom_sf"/>
</dbReference>
<dbReference type="EMBL" id="MNQH01000003">
    <property type="protein sequence ID" value="OKY95980.1"/>
    <property type="molecule type" value="Genomic_DNA"/>
</dbReference>
<dbReference type="InterPro" id="IPR006645">
    <property type="entry name" value="NGN-like_dom"/>
</dbReference>
<proteinExistence type="predicted"/>
<dbReference type="Proteomes" id="UP000187417">
    <property type="component" value="Unassembled WGS sequence"/>
</dbReference>
<evidence type="ECO:0000259" key="2">
    <source>
        <dbReference type="SMART" id="SM00739"/>
    </source>
</evidence>
<protein>
    <submittedName>
        <fullName evidence="3">Transcriptional regulator</fullName>
    </submittedName>
</protein>
<evidence type="ECO:0000256" key="1">
    <source>
        <dbReference type="ARBA" id="ARBA00023163"/>
    </source>
</evidence>
<comment type="caution">
    <text evidence="3">The sequence shown here is derived from an EMBL/GenBank/DDBJ whole genome shotgun (WGS) entry which is preliminary data.</text>
</comment>
<dbReference type="STRING" id="28117.BHV66_03240"/>
<dbReference type="CDD" id="cd09895">
    <property type="entry name" value="NGN_SP_UpxY"/>
    <property type="match status" value="1"/>
</dbReference>
<organism evidence="3 4">
    <name type="scientific">Alistipes putredinis</name>
    <dbReference type="NCBI Taxonomy" id="28117"/>
    <lineage>
        <taxon>Bacteria</taxon>
        <taxon>Pseudomonadati</taxon>
        <taxon>Bacteroidota</taxon>
        <taxon>Bacteroidia</taxon>
        <taxon>Bacteroidales</taxon>
        <taxon>Rikenellaceae</taxon>
        <taxon>Alistipes</taxon>
    </lineage>
</organism>
<dbReference type="InterPro" id="IPR005824">
    <property type="entry name" value="KOW"/>
</dbReference>
<sequence>MSDKNGEECWYALKVFYNRVFELEKQLSQEGVRSYIPLLHEDTVAGDKKIRKRKPAVSSLMFIRQSEHYLLELQNRLKASCPFMAYFDRETKKPAAIPDREMELFMQITSADTPDLEYFSDEAIDYRSGDKVRVTGGPFKGAEGYIKRIRGNRRLIVALEGVIAVATTYIPGCFLEKTSKN</sequence>